<dbReference type="PATRIC" id="fig|1191523.3.peg.549"/>
<dbReference type="EMBL" id="CP003557">
    <property type="protein sequence ID" value="AFN73770.1"/>
    <property type="molecule type" value="Genomic_DNA"/>
</dbReference>
<sequence>MKLPKHRYGRKLNFSDKVYNFFATITGLTVFNLEFFKQAFLPPYEIPEVKKHMDELGVKTFGIVSVTGFIIGLVLAMQSQPVMARFGASDFLPGMVALSVVRELGPVITALIFAGRVSSGIGAELGSMRVTEQIDAMEVTGVNPFKYLVVTRVIATTMILPILTVYVIVIAIFGGYLAILITESINFRYYIDSVVRSIEFGDFVPGVAKTFVFGYIVGIVGAYKGYTTEGGTEGVGRASTTAVVLASLLILIFDMILVKITLWLWPTLG</sequence>
<keyword evidence="3" id="KW-0813">Transport</keyword>
<evidence type="ECO:0000256" key="1">
    <source>
        <dbReference type="ARBA" id="ARBA00004141"/>
    </source>
</evidence>
<dbReference type="eggNOG" id="COG0767">
    <property type="taxonomic scope" value="Bacteria"/>
</dbReference>
<dbReference type="KEGG" id="mro:MROS_0527"/>
<dbReference type="NCBIfam" id="TIGR00056">
    <property type="entry name" value="MlaE family lipid ABC transporter permease subunit"/>
    <property type="match status" value="1"/>
</dbReference>
<organism evidence="8 9">
    <name type="scientific">Melioribacter roseus (strain DSM 23840 / JCM 17771 / VKM B-2668 / P3M-2)</name>
    <dbReference type="NCBI Taxonomy" id="1191523"/>
    <lineage>
        <taxon>Bacteria</taxon>
        <taxon>Pseudomonadati</taxon>
        <taxon>Ignavibacteriota</taxon>
        <taxon>Ignavibacteria</taxon>
        <taxon>Ignavibacteriales</taxon>
        <taxon>Melioribacteraceae</taxon>
        <taxon>Melioribacter</taxon>
    </lineage>
</organism>
<proteinExistence type="inferred from homology"/>
<dbReference type="STRING" id="1191523.MROS_0527"/>
<evidence type="ECO:0000256" key="4">
    <source>
        <dbReference type="ARBA" id="ARBA00022692"/>
    </source>
</evidence>
<feature type="transmembrane region" description="Helical" evidence="7">
    <location>
        <begin position="203"/>
        <end position="223"/>
    </location>
</feature>
<comment type="subcellular location">
    <subcellularLocation>
        <location evidence="1">Membrane</location>
        <topology evidence="1">Multi-pass membrane protein</topology>
    </subcellularLocation>
</comment>
<dbReference type="AlphaFoldDB" id="I6Z3P7"/>
<dbReference type="OrthoDB" id="9810518at2"/>
<name>I6Z3P7_MELRP</name>
<reference evidence="8 9" key="1">
    <citation type="journal article" date="2013" name="PLoS ONE">
        <title>Genomic analysis of Melioribacter roseus, facultatively anaerobic organotrophic bacterium representing a novel deep lineage within Bacteriodetes/Chlorobi group.</title>
        <authorList>
            <person name="Kadnikov V.V."/>
            <person name="Mardanov A.V."/>
            <person name="Podosokorskaya O.A."/>
            <person name="Gavrilov S.N."/>
            <person name="Kublanov I.V."/>
            <person name="Beletsky A.V."/>
            <person name="Bonch-Osmolovskaya E.A."/>
            <person name="Ravin N.V."/>
        </authorList>
    </citation>
    <scope>NUCLEOTIDE SEQUENCE [LARGE SCALE GENOMIC DNA]</scope>
    <source>
        <strain evidence="9">JCM 17771 / P3M-2</strain>
    </source>
</reference>
<evidence type="ECO:0000256" key="3">
    <source>
        <dbReference type="ARBA" id="ARBA00022448"/>
    </source>
</evidence>
<evidence type="ECO:0000256" key="6">
    <source>
        <dbReference type="ARBA" id="ARBA00023136"/>
    </source>
</evidence>
<feature type="transmembrane region" description="Helical" evidence="7">
    <location>
        <begin position="243"/>
        <end position="265"/>
    </location>
</feature>
<keyword evidence="4 7" id="KW-0812">Transmembrane</keyword>
<dbReference type="PANTHER" id="PTHR30188:SF4">
    <property type="entry name" value="PROTEIN TRIGALACTOSYLDIACYLGLYCEROL 1, CHLOROPLASTIC"/>
    <property type="match status" value="1"/>
</dbReference>
<dbReference type="InterPro" id="IPR030802">
    <property type="entry name" value="Permease_MalE"/>
</dbReference>
<feature type="transmembrane region" description="Helical" evidence="7">
    <location>
        <begin position="21"/>
        <end position="40"/>
    </location>
</feature>
<dbReference type="Pfam" id="PF02405">
    <property type="entry name" value="MlaE"/>
    <property type="match status" value="1"/>
</dbReference>
<dbReference type="GO" id="GO:0005548">
    <property type="term" value="F:phospholipid transporter activity"/>
    <property type="evidence" value="ECO:0007669"/>
    <property type="project" value="TreeGrafter"/>
</dbReference>
<evidence type="ECO:0000313" key="8">
    <source>
        <dbReference type="EMBL" id="AFN73770.1"/>
    </source>
</evidence>
<dbReference type="HOGENOM" id="CLU_045686_1_1_10"/>
<keyword evidence="9" id="KW-1185">Reference proteome</keyword>
<evidence type="ECO:0000256" key="5">
    <source>
        <dbReference type="ARBA" id="ARBA00022989"/>
    </source>
</evidence>
<dbReference type="Proteomes" id="UP000009011">
    <property type="component" value="Chromosome"/>
</dbReference>
<feature type="transmembrane region" description="Helical" evidence="7">
    <location>
        <begin position="153"/>
        <end position="182"/>
    </location>
</feature>
<feature type="transmembrane region" description="Helical" evidence="7">
    <location>
        <begin position="60"/>
        <end position="79"/>
    </location>
</feature>
<protein>
    <submittedName>
        <fullName evidence="8">Putative ABC transport system permease protein</fullName>
    </submittedName>
</protein>
<keyword evidence="6 7" id="KW-0472">Membrane</keyword>
<gene>
    <name evidence="8" type="ordered locus">MROS_0527</name>
</gene>
<evidence type="ECO:0000313" key="9">
    <source>
        <dbReference type="Proteomes" id="UP000009011"/>
    </source>
</evidence>
<keyword evidence="5 7" id="KW-1133">Transmembrane helix</keyword>
<accession>I6Z3P7</accession>
<evidence type="ECO:0000256" key="7">
    <source>
        <dbReference type="RuleBase" id="RU362044"/>
    </source>
</evidence>
<comment type="similarity">
    <text evidence="2 7">Belongs to the MlaE permease family.</text>
</comment>
<dbReference type="InterPro" id="IPR003453">
    <property type="entry name" value="ABC_MlaE_roteobac"/>
</dbReference>
<evidence type="ECO:0000256" key="2">
    <source>
        <dbReference type="ARBA" id="ARBA00007556"/>
    </source>
</evidence>
<dbReference type="GO" id="GO:0043190">
    <property type="term" value="C:ATP-binding cassette (ABC) transporter complex"/>
    <property type="evidence" value="ECO:0007669"/>
    <property type="project" value="InterPro"/>
</dbReference>
<dbReference type="RefSeq" id="WP_014855207.1">
    <property type="nucleotide sequence ID" value="NC_018178.1"/>
</dbReference>
<dbReference type="PANTHER" id="PTHR30188">
    <property type="entry name" value="ABC TRANSPORTER PERMEASE PROTEIN-RELATED"/>
    <property type="match status" value="1"/>
</dbReference>